<evidence type="ECO:0000313" key="1">
    <source>
        <dbReference type="EnsemblPlants" id="PGSC0003DMT400091324"/>
    </source>
</evidence>
<proteinExistence type="predicted"/>
<name>M1DMC4_SOLTU</name>
<dbReference type="HOGENOM" id="CLU_2125487_0_0_1"/>
<dbReference type="Proteomes" id="UP000011115">
    <property type="component" value="Unassembled WGS sequence"/>
</dbReference>
<accession>M1DMC4</accession>
<dbReference type="Gramene" id="PGSC0003DMT400091324">
    <property type="protein sequence ID" value="PGSC0003DMT400091324"/>
    <property type="gene ID" value="PGSC0003DMG400040895"/>
</dbReference>
<dbReference type="InParanoid" id="M1DMC4"/>
<protein>
    <submittedName>
        <fullName evidence="1">Uncharacterized protein</fullName>
    </submittedName>
</protein>
<dbReference type="AlphaFoldDB" id="M1DMC4"/>
<sequence>MVDTCIGSCVCITQTSTLNCDADDFNRLKDKPPYTDIRHTLCGVEGWNVFEKVQVHEKMSGQRLAEVVDESDWDCRWTQQILSSESVKLGEPMHNSMTPTLFAVWTPTSTGGPV</sequence>
<reference evidence="2" key="1">
    <citation type="journal article" date="2011" name="Nature">
        <title>Genome sequence and analysis of the tuber crop potato.</title>
        <authorList>
            <consortium name="The Potato Genome Sequencing Consortium"/>
        </authorList>
    </citation>
    <scope>NUCLEOTIDE SEQUENCE [LARGE SCALE GENOMIC DNA]</scope>
    <source>
        <strain evidence="2">cv. DM1-3 516 R44</strain>
    </source>
</reference>
<dbReference type="EnsemblPlants" id="PGSC0003DMT400091324">
    <property type="protein sequence ID" value="PGSC0003DMT400091324"/>
    <property type="gene ID" value="PGSC0003DMG400040895"/>
</dbReference>
<evidence type="ECO:0000313" key="2">
    <source>
        <dbReference type="Proteomes" id="UP000011115"/>
    </source>
</evidence>
<dbReference type="PaxDb" id="4113-PGSC0003DMT400091324"/>
<reference evidence="1" key="2">
    <citation type="submission" date="2015-06" db="UniProtKB">
        <authorList>
            <consortium name="EnsemblPlants"/>
        </authorList>
    </citation>
    <scope>IDENTIFICATION</scope>
    <source>
        <strain evidence="1">DM1-3 516 R44</strain>
    </source>
</reference>
<organism evidence="1 2">
    <name type="scientific">Solanum tuberosum</name>
    <name type="common">Potato</name>
    <dbReference type="NCBI Taxonomy" id="4113"/>
    <lineage>
        <taxon>Eukaryota</taxon>
        <taxon>Viridiplantae</taxon>
        <taxon>Streptophyta</taxon>
        <taxon>Embryophyta</taxon>
        <taxon>Tracheophyta</taxon>
        <taxon>Spermatophyta</taxon>
        <taxon>Magnoliopsida</taxon>
        <taxon>eudicotyledons</taxon>
        <taxon>Gunneridae</taxon>
        <taxon>Pentapetalae</taxon>
        <taxon>asterids</taxon>
        <taxon>lamiids</taxon>
        <taxon>Solanales</taxon>
        <taxon>Solanaceae</taxon>
        <taxon>Solanoideae</taxon>
        <taxon>Solaneae</taxon>
        <taxon>Solanum</taxon>
    </lineage>
</organism>
<keyword evidence="2" id="KW-1185">Reference proteome</keyword>